<evidence type="ECO:0000313" key="3">
    <source>
        <dbReference type="Proteomes" id="UP001597013"/>
    </source>
</evidence>
<evidence type="ECO:0008006" key="4">
    <source>
        <dbReference type="Google" id="ProtNLM"/>
    </source>
</evidence>
<organism evidence="2 3">
    <name type="scientific">Winogradskyella litorisediminis</name>
    <dbReference type="NCBI Taxonomy" id="1156618"/>
    <lineage>
        <taxon>Bacteria</taxon>
        <taxon>Pseudomonadati</taxon>
        <taxon>Bacteroidota</taxon>
        <taxon>Flavobacteriia</taxon>
        <taxon>Flavobacteriales</taxon>
        <taxon>Flavobacteriaceae</taxon>
        <taxon>Winogradskyella</taxon>
    </lineage>
</organism>
<evidence type="ECO:0000313" key="2">
    <source>
        <dbReference type="EMBL" id="MFD1064122.1"/>
    </source>
</evidence>
<name>A0ABW3N9B5_9FLAO</name>
<proteinExistence type="predicted"/>
<reference evidence="3" key="1">
    <citation type="journal article" date="2019" name="Int. J. Syst. Evol. Microbiol.">
        <title>The Global Catalogue of Microorganisms (GCM) 10K type strain sequencing project: providing services to taxonomists for standard genome sequencing and annotation.</title>
        <authorList>
            <consortium name="The Broad Institute Genomics Platform"/>
            <consortium name="The Broad Institute Genome Sequencing Center for Infectious Disease"/>
            <person name="Wu L."/>
            <person name="Ma J."/>
        </authorList>
    </citation>
    <scope>NUCLEOTIDE SEQUENCE [LARGE SCALE GENOMIC DNA]</scope>
    <source>
        <strain evidence="3">CCUG 62215</strain>
    </source>
</reference>
<dbReference type="Proteomes" id="UP001597013">
    <property type="component" value="Unassembled WGS sequence"/>
</dbReference>
<feature type="transmembrane region" description="Helical" evidence="1">
    <location>
        <begin position="6"/>
        <end position="33"/>
    </location>
</feature>
<comment type="caution">
    <text evidence="2">The sequence shown here is derived from an EMBL/GenBank/DDBJ whole genome shotgun (WGS) entry which is preliminary data.</text>
</comment>
<keyword evidence="1" id="KW-0472">Membrane</keyword>
<dbReference type="RefSeq" id="WP_386132173.1">
    <property type="nucleotide sequence ID" value="NZ_JBHTJL010000016.1"/>
</dbReference>
<sequence length="173" mass="20510">MKKLKPILTIFVLATGFFFVFGFINSLFGWYGYEKWKYRRATRGNLDESLERNVFIKNLEFELFSNSESLKFNAFIEKGFTYGKHSSETTEIIKSRTNYPYQVSFSQMDISKKVKFDLLPNTKLDSIDYFVVYLRKPELKDTLFLKITKWENEIGKDSIGLIKIYDKYNIQSD</sequence>
<accession>A0ABW3N9B5</accession>
<keyword evidence="1" id="KW-0812">Transmembrane</keyword>
<keyword evidence="1" id="KW-1133">Transmembrane helix</keyword>
<evidence type="ECO:0000256" key="1">
    <source>
        <dbReference type="SAM" id="Phobius"/>
    </source>
</evidence>
<keyword evidence="3" id="KW-1185">Reference proteome</keyword>
<gene>
    <name evidence="2" type="ORF">ACFQ1Q_12765</name>
</gene>
<dbReference type="EMBL" id="JBHTJL010000016">
    <property type="protein sequence ID" value="MFD1064122.1"/>
    <property type="molecule type" value="Genomic_DNA"/>
</dbReference>
<protein>
    <recommendedName>
        <fullName evidence="4">FixH protein</fullName>
    </recommendedName>
</protein>